<dbReference type="Pfam" id="PF07956">
    <property type="entry name" value="DUF1690"/>
    <property type="match status" value="1"/>
</dbReference>
<dbReference type="Proteomes" id="UP000789508">
    <property type="component" value="Unassembled WGS sequence"/>
</dbReference>
<keyword evidence="3" id="KW-1185">Reference proteome</keyword>
<organism evidence="2 3">
    <name type="scientific">Ambispora leptoticha</name>
    <dbReference type="NCBI Taxonomy" id="144679"/>
    <lineage>
        <taxon>Eukaryota</taxon>
        <taxon>Fungi</taxon>
        <taxon>Fungi incertae sedis</taxon>
        <taxon>Mucoromycota</taxon>
        <taxon>Glomeromycotina</taxon>
        <taxon>Glomeromycetes</taxon>
        <taxon>Archaeosporales</taxon>
        <taxon>Ambisporaceae</taxon>
        <taxon>Ambispora</taxon>
    </lineage>
</organism>
<proteinExistence type="predicted"/>
<feature type="region of interest" description="Disordered" evidence="1">
    <location>
        <begin position="1"/>
        <end position="41"/>
    </location>
</feature>
<dbReference type="EMBL" id="CAJVPS010000026">
    <property type="protein sequence ID" value="CAG8442800.1"/>
    <property type="molecule type" value="Genomic_DNA"/>
</dbReference>
<evidence type="ECO:0000256" key="1">
    <source>
        <dbReference type="SAM" id="MobiDB-lite"/>
    </source>
</evidence>
<gene>
    <name evidence="2" type="ORF">ALEPTO_LOCUS452</name>
</gene>
<reference evidence="2" key="1">
    <citation type="submission" date="2021-06" db="EMBL/GenBank/DDBJ databases">
        <authorList>
            <person name="Kallberg Y."/>
            <person name="Tangrot J."/>
            <person name="Rosling A."/>
        </authorList>
    </citation>
    <scope>NUCLEOTIDE SEQUENCE</scope>
    <source>
        <strain evidence="2">FL130A</strain>
    </source>
</reference>
<protein>
    <submittedName>
        <fullName evidence="2">6546_t:CDS:1</fullName>
    </submittedName>
</protein>
<dbReference type="OrthoDB" id="5544375at2759"/>
<dbReference type="InterPro" id="IPR012471">
    <property type="entry name" value="DUF1690"/>
</dbReference>
<sequence>MGGTSSKHNNEPIMIYNEPEVRLRQFPQSPSPSSPTSTTSTICITTDKLEEIIRERVAAELRHREEFDTEIQREIDAELSRLFRFDDHMDYDPRLHSKRINEEIENLEQRIRRSFEVTTPTTVIEHQRSLIRCYTKKENINQPLNCAEQVEKFKASVEQALRV</sequence>
<evidence type="ECO:0000313" key="3">
    <source>
        <dbReference type="Proteomes" id="UP000789508"/>
    </source>
</evidence>
<accession>A0A9N8YRN2</accession>
<dbReference type="AlphaFoldDB" id="A0A9N8YRN2"/>
<name>A0A9N8YRN2_9GLOM</name>
<comment type="caution">
    <text evidence="2">The sequence shown here is derived from an EMBL/GenBank/DDBJ whole genome shotgun (WGS) entry which is preliminary data.</text>
</comment>
<evidence type="ECO:0000313" key="2">
    <source>
        <dbReference type="EMBL" id="CAG8442800.1"/>
    </source>
</evidence>